<keyword evidence="2 4" id="KW-0808">Transferase</keyword>
<dbReference type="Pfam" id="PF02782">
    <property type="entry name" value="FGGY_C"/>
    <property type="match status" value="1"/>
</dbReference>
<organism evidence="7 8">
    <name type="scientific">Cohnella xylanilytica</name>
    <dbReference type="NCBI Taxonomy" id="557555"/>
    <lineage>
        <taxon>Bacteria</taxon>
        <taxon>Bacillati</taxon>
        <taxon>Bacillota</taxon>
        <taxon>Bacilli</taxon>
        <taxon>Bacillales</taxon>
        <taxon>Paenibacillaceae</taxon>
        <taxon>Cohnella</taxon>
    </lineage>
</organism>
<feature type="domain" description="Carbohydrate kinase FGGY N-terminal" evidence="5">
    <location>
        <begin position="6"/>
        <end position="250"/>
    </location>
</feature>
<dbReference type="InterPro" id="IPR018483">
    <property type="entry name" value="Carb_kinase_FGGY_CS"/>
</dbReference>
<comment type="caution">
    <text evidence="7">The sequence shown here is derived from an EMBL/GenBank/DDBJ whole genome shotgun (WGS) entry which is preliminary data.</text>
</comment>
<evidence type="ECO:0000256" key="4">
    <source>
        <dbReference type="RuleBase" id="RU003733"/>
    </source>
</evidence>
<evidence type="ECO:0000259" key="6">
    <source>
        <dbReference type="Pfam" id="PF02782"/>
    </source>
</evidence>
<dbReference type="InterPro" id="IPR006002">
    <property type="entry name" value="Gluconate_kinase"/>
</dbReference>
<evidence type="ECO:0000256" key="1">
    <source>
        <dbReference type="ARBA" id="ARBA00009156"/>
    </source>
</evidence>
<dbReference type="SUPFAM" id="SSF53067">
    <property type="entry name" value="Actin-like ATPase domain"/>
    <property type="match status" value="2"/>
</dbReference>
<accession>A0A841U364</accession>
<proteinExistence type="inferred from homology"/>
<dbReference type="PROSITE" id="PS00445">
    <property type="entry name" value="FGGY_KINASES_2"/>
    <property type="match status" value="1"/>
</dbReference>
<feature type="domain" description="Carbohydrate kinase FGGY C-terminal" evidence="6">
    <location>
        <begin position="260"/>
        <end position="454"/>
    </location>
</feature>
<evidence type="ECO:0000313" key="8">
    <source>
        <dbReference type="Proteomes" id="UP000553776"/>
    </source>
</evidence>
<dbReference type="InterPro" id="IPR043129">
    <property type="entry name" value="ATPase_NBD"/>
</dbReference>
<dbReference type="NCBIfam" id="TIGR01314">
    <property type="entry name" value="gntK_FGGY"/>
    <property type="match status" value="1"/>
</dbReference>
<dbReference type="GO" id="GO:0046316">
    <property type="term" value="F:gluconokinase activity"/>
    <property type="evidence" value="ECO:0007669"/>
    <property type="project" value="UniProtKB-EC"/>
</dbReference>
<name>A0A841U364_9BACL</name>
<dbReference type="PANTHER" id="PTHR43095:SF2">
    <property type="entry name" value="GLUCONOKINASE"/>
    <property type="match status" value="1"/>
</dbReference>
<sequence length="516" mass="56368">MTTQSYLIGIDIGTTSTKAVLFREDGSVVSVGNVGYPLYTPTPQIAEQNPDEILAAVVGSVKEATEKGGIRPEEVRFVSCSSAMHSVVPVDASGKPLMNAITWADNRSAAWAKRLKEELGGHDIYLRTGTPIHPMSPLAKLLWLRHEHADLFGKAAKFVSIKEYVLERLFGRYVIDHSIASATGMMNLNSLDWDEEALFVAGIAKDRLSELVPTTYRLDGLNARYAAEMGIAPSTPFIVGASDGVLSNLGLDAIDPGVVAVTIGTSGAIRTVVDRPAADPKGRYFCYALTEDKWVIGGPVNNGGVIFRWVRDEFAASETETAKRLGISPYDVLTRIAERVRPGSEGLIFHPYLTGERAPLWNPDARGSFFGLTLHHQKEHMIRAVLEGVIYNLYTVMLAMQETTGVPARIKATGGFARSPLWRQMMADIFNQNVVVPESFESSCLGAVVLGLRAFGDKNAFSRVAAMVGTTHEHVPNPEAAGVYRELLPIFVRLSRLLEEEYASIANFQQKLFNQG</sequence>
<keyword evidence="3 4" id="KW-0418">Kinase</keyword>
<reference evidence="7 8" key="1">
    <citation type="submission" date="2020-08" db="EMBL/GenBank/DDBJ databases">
        <title>Cohnella phylogeny.</title>
        <authorList>
            <person name="Dunlap C."/>
        </authorList>
    </citation>
    <scope>NUCLEOTIDE SEQUENCE [LARGE SCALE GENOMIC DNA]</scope>
    <source>
        <strain evidence="7 8">DSM 25239</strain>
    </source>
</reference>
<dbReference type="EC" id="2.7.1.12" evidence="7"/>
<dbReference type="Proteomes" id="UP000553776">
    <property type="component" value="Unassembled WGS sequence"/>
</dbReference>
<evidence type="ECO:0000259" key="5">
    <source>
        <dbReference type="Pfam" id="PF00370"/>
    </source>
</evidence>
<protein>
    <submittedName>
        <fullName evidence="7">Gluconokinase</fullName>
        <ecNumber evidence="7">2.7.1.12</ecNumber>
    </submittedName>
</protein>
<dbReference type="Gene3D" id="3.30.420.40">
    <property type="match status" value="2"/>
</dbReference>
<dbReference type="GO" id="GO:0019521">
    <property type="term" value="P:D-gluconate metabolic process"/>
    <property type="evidence" value="ECO:0007669"/>
    <property type="project" value="InterPro"/>
</dbReference>
<dbReference type="InterPro" id="IPR050406">
    <property type="entry name" value="FGGY_Carb_Kinase"/>
</dbReference>
<keyword evidence="8" id="KW-1185">Reference proteome</keyword>
<dbReference type="InterPro" id="IPR000577">
    <property type="entry name" value="Carb_kinase_FGGY"/>
</dbReference>
<dbReference type="AlphaFoldDB" id="A0A841U364"/>
<dbReference type="RefSeq" id="WP_185138964.1">
    <property type="nucleotide sequence ID" value="NZ_JACJVR010000110.1"/>
</dbReference>
<dbReference type="InterPro" id="IPR018485">
    <property type="entry name" value="FGGY_C"/>
</dbReference>
<evidence type="ECO:0000256" key="2">
    <source>
        <dbReference type="ARBA" id="ARBA00022679"/>
    </source>
</evidence>
<dbReference type="CDD" id="cd07770">
    <property type="entry name" value="ASKHA_NBD_FGGY_GntK"/>
    <property type="match status" value="1"/>
</dbReference>
<evidence type="ECO:0000256" key="3">
    <source>
        <dbReference type="ARBA" id="ARBA00022777"/>
    </source>
</evidence>
<gene>
    <name evidence="7" type="primary">gntK</name>
    <name evidence="7" type="ORF">H7B90_26785</name>
</gene>
<evidence type="ECO:0000313" key="7">
    <source>
        <dbReference type="EMBL" id="MBB6695006.1"/>
    </source>
</evidence>
<comment type="similarity">
    <text evidence="1 4">Belongs to the FGGY kinase family.</text>
</comment>
<dbReference type="PIRSF" id="PIRSF000538">
    <property type="entry name" value="GlpK"/>
    <property type="match status" value="1"/>
</dbReference>
<dbReference type="EMBL" id="JACJVR010000110">
    <property type="protein sequence ID" value="MBB6695006.1"/>
    <property type="molecule type" value="Genomic_DNA"/>
</dbReference>
<dbReference type="Pfam" id="PF00370">
    <property type="entry name" value="FGGY_N"/>
    <property type="match status" value="1"/>
</dbReference>
<dbReference type="InterPro" id="IPR018484">
    <property type="entry name" value="FGGY_N"/>
</dbReference>
<dbReference type="PANTHER" id="PTHR43095">
    <property type="entry name" value="SUGAR KINASE"/>
    <property type="match status" value="1"/>
</dbReference>